<evidence type="ECO:0000313" key="2">
    <source>
        <dbReference type="Proteomes" id="UP000285768"/>
    </source>
</evidence>
<protein>
    <recommendedName>
        <fullName evidence="3">Prokaryotic metallothionein</fullName>
    </recommendedName>
</protein>
<evidence type="ECO:0000313" key="1">
    <source>
        <dbReference type="EMBL" id="QAB18527.1"/>
    </source>
</evidence>
<name>A0ABX5QHF8_9MICO</name>
<dbReference type="EMBL" id="CP035037">
    <property type="protein sequence ID" value="QAB18527.1"/>
    <property type="molecule type" value="Genomic_DNA"/>
</dbReference>
<reference evidence="1 2" key="1">
    <citation type="submission" date="2019-01" db="EMBL/GenBank/DDBJ databases">
        <title>Leucobacter muris sp. nov. isolated from the nose of a laboratory mouse.</title>
        <authorList>
            <person name="Benga L."/>
            <person name="Sproeer C."/>
            <person name="Schumann P."/>
            <person name="Verbarg S."/>
            <person name="Bunk B."/>
            <person name="Engelhardt E."/>
            <person name="Benten P.M."/>
            <person name="Sager M."/>
        </authorList>
    </citation>
    <scope>NUCLEOTIDE SEQUENCE [LARGE SCALE GENOMIC DNA]</scope>
    <source>
        <strain evidence="1 2">DSM 101948</strain>
    </source>
</reference>
<proteinExistence type="predicted"/>
<dbReference type="Proteomes" id="UP000285768">
    <property type="component" value="Chromosome"/>
</dbReference>
<gene>
    <name evidence="1" type="ORF">Leucomu_11930</name>
</gene>
<evidence type="ECO:0008006" key="3">
    <source>
        <dbReference type="Google" id="ProtNLM"/>
    </source>
</evidence>
<sequence length="83" mass="8909">MSICDTCGNDYDKTFTVTKGDETRTFDSFECAVTLIAPECAHCGCRVLGHGVEADGTIYCCAHCARHSADDAASAERELVDRA</sequence>
<accession>A0ABX5QHF8</accession>
<dbReference type="RefSeq" id="WP_041205221.1">
    <property type="nucleotide sequence ID" value="NZ_CP035037.1"/>
</dbReference>
<organism evidence="1 2">
    <name type="scientific">Leucobacter muris</name>
    <dbReference type="NCBI Taxonomy" id="1935379"/>
    <lineage>
        <taxon>Bacteria</taxon>
        <taxon>Bacillati</taxon>
        <taxon>Actinomycetota</taxon>
        <taxon>Actinomycetes</taxon>
        <taxon>Micrococcales</taxon>
        <taxon>Microbacteriaceae</taxon>
        <taxon>Leucobacter</taxon>
    </lineage>
</organism>
<keyword evidence="2" id="KW-1185">Reference proteome</keyword>